<comment type="caution">
    <text evidence="1">The sequence shown here is derived from an EMBL/GenBank/DDBJ whole genome shotgun (WGS) entry which is preliminary data.</text>
</comment>
<dbReference type="RefSeq" id="WP_167208318.1">
    <property type="nucleotide sequence ID" value="NZ_JAASRO010000001.1"/>
</dbReference>
<accession>A0A7X6A264</accession>
<evidence type="ECO:0000313" key="1">
    <source>
        <dbReference type="EMBL" id="NIK57904.1"/>
    </source>
</evidence>
<reference evidence="1 2" key="1">
    <citation type="submission" date="2020-03" db="EMBL/GenBank/DDBJ databases">
        <title>Sequencing the genomes of 1000 actinobacteria strains.</title>
        <authorList>
            <person name="Klenk H.-P."/>
        </authorList>
    </citation>
    <scope>NUCLEOTIDE SEQUENCE [LARGE SCALE GENOMIC DNA]</scope>
    <source>
        <strain evidence="1 2">DSM 45490</strain>
    </source>
</reference>
<proteinExistence type="predicted"/>
<keyword evidence="2" id="KW-1185">Reference proteome</keyword>
<dbReference type="EMBL" id="JAASRO010000001">
    <property type="protein sequence ID" value="NIK57904.1"/>
    <property type="molecule type" value="Genomic_DNA"/>
</dbReference>
<evidence type="ECO:0000313" key="2">
    <source>
        <dbReference type="Proteomes" id="UP000555407"/>
    </source>
</evidence>
<dbReference type="AlphaFoldDB" id="A0A7X6A264"/>
<name>A0A7X6A264_9ACTN</name>
<gene>
    <name evidence="1" type="ORF">BJY22_003621</name>
</gene>
<organism evidence="1 2">
    <name type="scientific">Kribbella shirazensis</name>
    <dbReference type="NCBI Taxonomy" id="1105143"/>
    <lineage>
        <taxon>Bacteria</taxon>
        <taxon>Bacillati</taxon>
        <taxon>Actinomycetota</taxon>
        <taxon>Actinomycetes</taxon>
        <taxon>Propionibacteriales</taxon>
        <taxon>Kribbellaceae</taxon>
        <taxon>Kribbella</taxon>
    </lineage>
</organism>
<dbReference type="Proteomes" id="UP000555407">
    <property type="component" value="Unassembled WGS sequence"/>
</dbReference>
<protein>
    <submittedName>
        <fullName evidence="1">Uncharacterized protein</fullName>
    </submittedName>
</protein>
<sequence length="166" mass="18623">MRLKDHLAAGHSEPPMKVIHAAASALGQRTITHAVATYEVTTQPKEDNSPEETLAQWDCMMLTEDALVIVTASRPGSEWYLGSEWDEIREDGASITAELIPLREVVGCSVIGVRSFGPTNWLARWDVRLRDGRKPPVPWPTRHRQETQRRHEELATALADRLLSHA</sequence>